<comment type="caution">
    <text evidence="7">Lacks conserved residue(s) required for the propagation of feature annotation.</text>
</comment>
<evidence type="ECO:0000313" key="11">
    <source>
        <dbReference type="Proteomes" id="UP001185012"/>
    </source>
</evidence>
<evidence type="ECO:0000256" key="6">
    <source>
        <dbReference type="ARBA" id="ARBA00023277"/>
    </source>
</evidence>
<accession>A0ABU1IKG2</accession>
<evidence type="ECO:0000256" key="5">
    <source>
        <dbReference type="ARBA" id="ARBA00023002"/>
    </source>
</evidence>
<evidence type="ECO:0000259" key="9">
    <source>
        <dbReference type="Pfam" id="PF02781"/>
    </source>
</evidence>
<feature type="binding site" evidence="7">
    <location>
        <position position="192"/>
    </location>
    <ligand>
        <name>substrate</name>
    </ligand>
</feature>
<keyword evidence="6 7" id="KW-0119">Carbohydrate metabolism</keyword>
<reference evidence="10 11" key="1">
    <citation type="submission" date="2023-07" db="EMBL/GenBank/DDBJ databases">
        <title>Genomic Encyclopedia of Type Strains, Phase IV (KMG-IV): sequencing the most valuable type-strain genomes for metagenomic binning, comparative biology and taxonomic classification.</title>
        <authorList>
            <person name="Goeker M."/>
        </authorList>
    </citation>
    <scope>NUCLEOTIDE SEQUENCE [LARGE SCALE GENOMIC DNA]</scope>
    <source>
        <strain evidence="10 11">DSM 45903</strain>
    </source>
</reference>
<comment type="catalytic activity">
    <reaction evidence="7">
        <text>D-glucose 6-phosphate + NADP(+) = 6-phospho-D-glucono-1,5-lactone + NADPH + H(+)</text>
        <dbReference type="Rhea" id="RHEA:15841"/>
        <dbReference type="ChEBI" id="CHEBI:15378"/>
        <dbReference type="ChEBI" id="CHEBI:57783"/>
        <dbReference type="ChEBI" id="CHEBI:57955"/>
        <dbReference type="ChEBI" id="CHEBI:58349"/>
        <dbReference type="ChEBI" id="CHEBI:61548"/>
        <dbReference type="EC" id="1.1.1.49"/>
    </reaction>
</comment>
<keyword evidence="3 7" id="KW-0313">Glucose metabolism</keyword>
<dbReference type="InterPro" id="IPR022675">
    <property type="entry name" value="G6P_DH_C"/>
</dbReference>
<feature type="binding site" evidence="7">
    <location>
        <position position="188"/>
    </location>
    <ligand>
        <name>substrate</name>
    </ligand>
</feature>
<dbReference type="PIRSF" id="PIRSF000110">
    <property type="entry name" value="G6PD"/>
    <property type="match status" value="1"/>
</dbReference>
<feature type="domain" description="Glucose-6-phosphate dehydrogenase C-terminal" evidence="9">
    <location>
        <begin position="200"/>
        <end position="494"/>
    </location>
</feature>
<dbReference type="SUPFAM" id="SSF51735">
    <property type="entry name" value="NAD(P)-binding Rossmann-fold domains"/>
    <property type="match status" value="1"/>
</dbReference>
<evidence type="ECO:0000256" key="7">
    <source>
        <dbReference type="HAMAP-Rule" id="MF_00966"/>
    </source>
</evidence>
<dbReference type="RefSeq" id="WP_309863626.1">
    <property type="nucleotide sequence ID" value="NZ_JAVDQG010000002.1"/>
</dbReference>
<evidence type="ECO:0000256" key="3">
    <source>
        <dbReference type="ARBA" id="ARBA00022526"/>
    </source>
</evidence>
<dbReference type="SUPFAM" id="SSF55347">
    <property type="entry name" value="Glyceraldehyde-3-phosphate dehydrogenase-like, C-terminal domain"/>
    <property type="match status" value="1"/>
</dbReference>
<evidence type="ECO:0000313" key="10">
    <source>
        <dbReference type="EMBL" id="MDR6225253.1"/>
    </source>
</evidence>
<evidence type="ECO:0000259" key="8">
    <source>
        <dbReference type="Pfam" id="PF00479"/>
    </source>
</evidence>
<dbReference type="PROSITE" id="PS00069">
    <property type="entry name" value="G6P_DEHYDROGENASE"/>
    <property type="match status" value="1"/>
</dbReference>
<dbReference type="Pfam" id="PF02781">
    <property type="entry name" value="G6PD_C"/>
    <property type="match status" value="1"/>
</dbReference>
<feature type="binding site" evidence="7">
    <location>
        <begin position="95"/>
        <end position="96"/>
    </location>
    <ligand>
        <name>NADP(+)</name>
        <dbReference type="ChEBI" id="CHEBI:58349"/>
    </ligand>
</feature>
<comment type="function">
    <text evidence="7">Catalyzes the oxidation of glucose 6-phosphate to 6-phosphogluconolactone.</text>
</comment>
<dbReference type="InterPro" id="IPR001282">
    <property type="entry name" value="G6P_DH"/>
</dbReference>
<proteinExistence type="inferred from homology"/>
<dbReference type="PANTHER" id="PTHR23429:SF0">
    <property type="entry name" value="GLUCOSE-6-PHOSPHATE 1-DEHYDROGENASE"/>
    <property type="match status" value="1"/>
</dbReference>
<keyword evidence="4 7" id="KW-0521">NADP</keyword>
<feature type="binding site" evidence="7">
    <location>
        <position position="245"/>
    </location>
    <ligand>
        <name>substrate</name>
    </ligand>
</feature>
<feature type="binding site" evidence="7">
    <location>
        <position position="52"/>
    </location>
    <ligand>
        <name>NADP(+)</name>
        <dbReference type="ChEBI" id="CHEBI:58349"/>
    </ligand>
</feature>
<gene>
    <name evidence="7" type="primary">zwf</name>
    <name evidence="10" type="ORF">JOE21_001244</name>
</gene>
<dbReference type="PRINTS" id="PR00079">
    <property type="entry name" value="G6PDHDRGNASE"/>
</dbReference>
<evidence type="ECO:0000256" key="2">
    <source>
        <dbReference type="ARBA" id="ARBA00009975"/>
    </source>
</evidence>
<dbReference type="EC" id="1.1.1.49" evidence="7"/>
<dbReference type="Proteomes" id="UP001185012">
    <property type="component" value="Unassembled WGS sequence"/>
</dbReference>
<dbReference type="NCBIfam" id="TIGR00871">
    <property type="entry name" value="zwf"/>
    <property type="match status" value="1"/>
</dbReference>
<dbReference type="PANTHER" id="PTHR23429">
    <property type="entry name" value="GLUCOSE-6-PHOSPHATE 1-DEHYDROGENASE G6PD"/>
    <property type="match status" value="1"/>
</dbReference>
<keyword evidence="11" id="KW-1185">Reference proteome</keyword>
<feature type="binding site" evidence="7">
    <location>
        <position position="226"/>
    </location>
    <ligand>
        <name>substrate</name>
    </ligand>
</feature>
<dbReference type="EMBL" id="JAVDQG010000002">
    <property type="protein sequence ID" value="MDR6225253.1"/>
    <property type="molecule type" value="Genomic_DNA"/>
</dbReference>
<dbReference type="GO" id="GO:0004345">
    <property type="term" value="F:glucose-6-phosphate dehydrogenase activity"/>
    <property type="evidence" value="ECO:0007669"/>
    <property type="project" value="UniProtKB-EC"/>
</dbReference>
<feature type="domain" description="Glucose-6-phosphate dehydrogenase NAD-binding" evidence="8">
    <location>
        <begin position="15"/>
        <end position="197"/>
    </location>
</feature>
<evidence type="ECO:0000256" key="4">
    <source>
        <dbReference type="ARBA" id="ARBA00022857"/>
    </source>
</evidence>
<name>A0ABU1IKG2_9BACL</name>
<dbReference type="Gene3D" id="3.40.50.720">
    <property type="entry name" value="NAD(P)-binding Rossmann-like Domain"/>
    <property type="match status" value="1"/>
</dbReference>
<dbReference type="Gene3D" id="3.30.360.10">
    <property type="entry name" value="Dihydrodipicolinate Reductase, domain 2"/>
    <property type="match status" value="1"/>
</dbReference>
<dbReference type="InterPro" id="IPR019796">
    <property type="entry name" value="G6P_DH_AS"/>
</dbReference>
<dbReference type="Pfam" id="PF00479">
    <property type="entry name" value="G6PD_N"/>
    <property type="match status" value="1"/>
</dbReference>
<comment type="pathway">
    <text evidence="1 7">Carbohydrate degradation; pentose phosphate pathway; D-ribulose 5-phosphate from D-glucose 6-phosphate (oxidative stage): step 1/3.</text>
</comment>
<feature type="binding site" evidence="7">
    <location>
        <position position="355"/>
    </location>
    <ligand>
        <name>substrate</name>
    </ligand>
</feature>
<sequence>MSKQQVNLQEPFLMILFGGAGDLARRKLFPALYSLHRNGLIHDRFAVVGLGRSVREQEEYRSIVRESVEKYSRWDTETEQDWSSFLNRFRYVSLDVADASGYKDLLGEVEGLEQKWHLPQNRLFYLAISPRLFGDVAIQLKEVGLTQTRGWRRLVIEKPFGHDYPSAKELNDQITGSFLEEEIYRIDHYLGKEMVQNITVIRFANSLFEAMWNNRYISHVQITAGETVGVGERAAYYDHAGALRDMVQNHILQMVTMVAMEPPSRLKPEAIHDEKVKVLRSLRRWKEEDVATHMVRGQYTAGLLDGKPAVAYREEEGVPEDSTNETFVAGKWYIDNFRWSGVPFYIRTGKRLDQKVTEVVIQFKGVPQNLYFNKNNDLAPNLLVIRINPDEGLSFQMNAKKPGGDPEVVPIAMEFCNNCDVESPEAYESLLRDALEGDRTFFTHWDEVSLAWKFIDPIRRVWDQDKDSLCFYEAGSSGPVEADALLAKDGFHWHSPRPRQRSIIQGSEIGSSQRRGCP</sequence>
<organism evidence="10 11">
    <name type="scientific">Desmospora profundinema</name>
    <dbReference type="NCBI Taxonomy" id="1571184"/>
    <lineage>
        <taxon>Bacteria</taxon>
        <taxon>Bacillati</taxon>
        <taxon>Bacillota</taxon>
        <taxon>Bacilli</taxon>
        <taxon>Bacillales</taxon>
        <taxon>Thermoactinomycetaceae</taxon>
        <taxon>Desmospora</taxon>
    </lineage>
</organism>
<dbReference type="InterPro" id="IPR036291">
    <property type="entry name" value="NAD(P)-bd_dom_sf"/>
</dbReference>
<comment type="caution">
    <text evidence="10">The sequence shown here is derived from an EMBL/GenBank/DDBJ whole genome shotgun (WGS) entry which is preliminary data.</text>
</comment>
<dbReference type="HAMAP" id="MF_00966">
    <property type="entry name" value="G6PD"/>
    <property type="match status" value="1"/>
</dbReference>
<feature type="binding site" evidence="7">
    <location>
        <position position="158"/>
    </location>
    <ligand>
        <name>NADP(+)</name>
        <dbReference type="ChEBI" id="CHEBI:58349"/>
    </ligand>
</feature>
<feature type="active site" description="Proton acceptor" evidence="7">
    <location>
        <position position="250"/>
    </location>
</feature>
<dbReference type="InterPro" id="IPR022674">
    <property type="entry name" value="G6P_DH_NAD-bd"/>
</dbReference>
<keyword evidence="5 7" id="KW-0560">Oxidoreductase</keyword>
<evidence type="ECO:0000256" key="1">
    <source>
        <dbReference type="ARBA" id="ARBA00004937"/>
    </source>
</evidence>
<protein>
    <recommendedName>
        <fullName evidence="7">Glucose-6-phosphate 1-dehydrogenase</fullName>
        <shortName evidence="7">G6PD</shortName>
        <ecNumber evidence="7">1.1.1.49</ecNumber>
    </recommendedName>
</protein>
<feature type="binding site" evidence="7">
    <location>
        <position position="350"/>
    </location>
    <ligand>
        <name>substrate</name>
    </ligand>
</feature>
<comment type="similarity">
    <text evidence="2 7">Belongs to the glucose-6-phosphate dehydrogenase family.</text>
</comment>